<dbReference type="EnsemblPlants" id="Pp3c3_14277V3.1">
    <property type="protein sequence ID" value="PAC:32943148.CDS.1"/>
    <property type="gene ID" value="Pp3c3_14277"/>
</dbReference>
<proteinExistence type="predicted"/>
<dbReference type="AlphaFoldDB" id="A0A2K1KUJ0"/>
<dbReference type="EMBL" id="ABEU02000003">
    <property type="protein sequence ID" value="PNR57420.1"/>
    <property type="molecule type" value="Genomic_DNA"/>
</dbReference>
<gene>
    <name evidence="1" type="ORF">PHYPA_004414</name>
</gene>
<sequence length="127" mass="14276">MVLWKQSVKASDGAPVTRSLTSKRSWKKRPHRGLLALKVTPCHGRCCCLRRSVQEHHFEESGECRRRWVAVCITSGLGDGSGTHMRNPLDETTMCTVVDNLARFEEAADEENLNLSRRIVRQCGDGP</sequence>
<evidence type="ECO:0000313" key="3">
    <source>
        <dbReference type="Proteomes" id="UP000006727"/>
    </source>
</evidence>
<organism evidence="1">
    <name type="scientific">Physcomitrium patens</name>
    <name type="common">Spreading-leaved earth moss</name>
    <name type="synonym">Physcomitrella patens</name>
    <dbReference type="NCBI Taxonomy" id="3218"/>
    <lineage>
        <taxon>Eukaryota</taxon>
        <taxon>Viridiplantae</taxon>
        <taxon>Streptophyta</taxon>
        <taxon>Embryophyta</taxon>
        <taxon>Bryophyta</taxon>
        <taxon>Bryophytina</taxon>
        <taxon>Bryopsida</taxon>
        <taxon>Funariidae</taxon>
        <taxon>Funariales</taxon>
        <taxon>Funariaceae</taxon>
        <taxon>Physcomitrium</taxon>
    </lineage>
</organism>
<evidence type="ECO:0000313" key="2">
    <source>
        <dbReference type="EnsemblPlants" id="PAC:32943148.CDS.1"/>
    </source>
</evidence>
<reference evidence="1 3" key="2">
    <citation type="journal article" date="2018" name="Plant J.">
        <title>The Physcomitrella patens chromosome-scale assembly reveals moss genome structure and evolution.</title>
        <authorList>
            <person name="Lang D."/>
            <person name="Ullrich K.K."/>
            <person name="Murat F."/>
            <person name="Fuchs J."/>
            <person name="Jenkins J."/>
            <person name="Haas F.B."/>
            <person name="Piednoel M."/>
            <person name="Gundlach H."/>
            <person name="Van Bel M."/>
            <person name="Meyberg R."/>
            <person name="Vives C."/>
            <person name="Morata J."/>
            <person name="Symeonidi A."/>
            <person name="Hiss M."/>
            <person name="Muchero W."/>
            <person name="Kamisugi Y."/>
            <person name="Saleh O."/>
            <person name="Blanc G."/>
            <person name="Decker E.L."/>
            <person name="van Gessel N."/>
            <person name="Grimwood J."/>
            <person name="Hayes R.D."/>
            <person name="Graham S.W."/>
            <person name="Gunter L.E."/>
            <person name="McDaniel S.F."/>
            <person name="Hoernstein S.N.W."/>
            <person name="Larsson A."/>
            <person name="Li F.W."/>
            <person name="Perroud P.F."/>
            <person name="Phillips J."/>
            <person name="Ranjan P."/>
            <person name="Rokshar D.S."/>
            <person name="Rothfels C.J."/>
            <person name="Schneider L."/>
            <person name="Shu S."/>
            <person name="Stevenson D.W."/>
            <person name="Thummler F."/>
            <person name="Tillich M."/>
            <person name="Villarreal Aguilar J.C."/>
            <person name="Widiez T."/>
            <person name="Wong G.K."/>
            <person name="Wymore A."/>
            <person name="Zhang Y."/>
            <person name="Zimmer A.D."/>
            <person name="Quatrano R.S."/>
            <person name="Mayer K.F.X."/>
            <person name="Goodstein D."/>
            <person name="Casacuberta J.M."/>
            <person name="Vandepoele K."/>
            <person name="Reski R."/>
            <person name="Cuming A.C."/>
            <person name="Tuskan G.A."/>
            <person name="Maumus F."/>
            <person name="Salse J."/>
            <person name="Schmutz J."/>
            <person name="Rensing S.A."/>
        </authorList>
    </citation>
    <scope>NUCLEOTIDE SEQUENCE [LARGE SCALE GENOMIC DNA]</scope>
    <source>
        <strain evidence="2 3">cv. Gransden 2004</strain>
    </source>
</reference>
<keyword evidence="3" id="KW-1185">Reference proteome</keyword>
<evidence type="ECO:0000313" key="1">
    <source>
        <dbReference type="EMBL" id="PNR57420.1"/>
    </source>
</evidence>
<dbReference type="Gramene" id="Pp3c3_14277V3.1">
    <property type="protein sequence ID" value="PAC:32943148.CDS.1"/>
    <property type="gene ID" value="Pp3c3_14277"/>
</dbReference>
<name>A0A2K1KUJ0_PHYPA</name>
<dbReference type="PaxDb" id="3218-PP1S25_92V6.1"/>
<dbReference type="InParanoid" id="A0A2K1KUJ0"/>
<dbReference type="Proteomes" id="UP000006727">
    <property type="component" value="Chromosome 3"/>
</dbReference>
<reference evidence="2" key="3">
    <citation type="submission" date="2020-12" db="UniProtKB">
        <authorList>
            <consortium name="EnsemblPlants"/>
        </authorList>
    </citation>
    <scope>IDENTIFICATION</scope>
</reference>
<accession>A0A2K1KUJ0</accession>
<protein>
    <submittedName>
        <fullName evidence="1 2">Uncharacterized protein</fullName>
    </submittedName>
</protein>
<reference evidence="1 3" key="1">
    <citation type="journal article" date="2008" name="Science">
        <title>The Physcomitrella genome reveals evolutionary insights into the conquest of land by plants.</title>
        <authorList>
            <person name="Rensing S."/>
            <person name="Lang D."/>
            <person name="Zimmer A."/>
            <person name="Terry A."/>
            <person name="Salamov A."/>
            <person name="Shapiro H."/>
            <person name="Nishiyama T."/>
            <person name="Perroud P.-F."/>
            <person name="Lindquist E."/>
            <person name="Kamisugi Y."/>
            <person name="Tanahashi T."/>
            <person name="Sakakibara K."/>
            <person name="Fujita T."/>
            <person name="Oishi K."/>
            <person name="Shin-I T."/>
            <person name="Kuroki Y."/>
            <person name="Toyoda A."/>
            <person name="Suzuki Y."/>
            <person name="Hashimoto A."/>
            <person name="Yamaguchi K."/>
            <person name="Sugano A."/>
            <person name="Kohara Y."/>
            <person name="Fujiyama A."/>
            <person name="Anterola A."/>
            <person name="Aoki S."/>
            <person name="Ashton N."/>
            <person name="Barbazuk W.B."/>
            <person name="Barker E."/>
            <person name="Bennetzen J."/>
            <person name="Bezanilla M."/>
            <person name="Blankenship R."/>
            <person name="Cho S.H."/>
            <person name="Dutcher S."/>
            <person name="Estelle M."/>
            <person name="Fawcett J.A."/>
            <person name="Gundlach H."/>
            <person name="Hanada K."/>
            <person name="Heyl A."/>
            <person name="Hicks K.A."/>
            <person name="Hugh J."/>
            <person name="Lohr M."/>
            <person name="Mayer K."/>
            <person name="Melkozernov A."/>
            <person name="Murata T."/>
            <person name="Nelson D."/>
            <person name="Pils B."/>
            <person name="Prigge M."/>
            <person name="Reiss B."/>
            <person name="Renner T."/>
            <person name="Rombauts S."/>
            <person name="Rushton P."/>
            <person name="Sanderfoot A."/>
            <person name="Schween G."/>
            <person name="Shiu S.-H."/>
            <person name="Stueber K."/>
            <person name="Theodoulou F.L."/>
            <person name="Tu H."/>
            <person name="Van de Peer Y."/>
            <person name="Verrier P.J."/>
            <person name="Waters E."/>
            <person name="Wood A."/>
            <person name="Yang L."/>
            <person name="Cove D."/>
            <person name="Cuming A."/>
            <person name="Hasebe M."/>
            <person name="Lucas S."/>
            <person name="Mishler D.B."/>
            <person name="Reski R."/>
            <person name="Grigoriev I."/>
            <person name="Quatrano R.S."/>
            <person name="Boore J.L."/>
        </authorList>
    </citation>
    <scope>NUCLEOTIDE SEQUENCE [LARGE SCALE GENOMIC DNA]</scope>
    <source>
        <strain evidence="2 3">cv. Gransden 2004</strain>
    </source>
</reference>